<sequence>MKPFLIFIFSLFLDTLSKAGTLNPEQVSILATQRSMLMTVCSSDSADKIL</sequence>
<feature type="signal peptide" evidence="1">
    <location>
        <begin position="1"/>
        <end position="19"/>
    </location>
</feature>
<protein>
    <submittedName>
        <fullName evidence="2">Uncharacterized protein</fullName>
    </submittedName>
</protein>
<dbReference type="AlphaFoldDB" id="A0A0K2ULW3"/>
<dbReference type="EMBL" id="HACA01021903">
    <property type="protein sequence ID" value="CDW39264.1"/>
    <property type="molecule type" value="Transcribed_RNA"/>
</dbReference>
<feature type="chain" id="PRO_5005488822" evidence="1">
    <location>
        <begin position="20"/>
        <end position="50"/>
    </location>
</feature>
<keyword evidence="1" id="KW-0732">Signal</keyword>
<evidence type="ECO:0000256" key="1">
    <source>
        <dbReference type="SAM" id="SignalP"/>
    </source>
</evidence>
<organism evidence="2">
    <name type="scientific">Lepeophtheirus salmonis</name>
    <name type="common">Salmon louse</name>
    <name type="synonym">Caligus salmonis</name>
    <dbReference type="NCBI Taxonomy" id="72036"/>
    <lineage>
        <taxon>Eukaryota</taxon>
        <taxon>Metazoa</taxon>
        <taxon>Ecdysozoa</taxon>
        <taxon>Arthropoda</taxon>
        <taxon>Crustacea</taxon>
        <taxon>Multicrustacea</taxon>
        <taxon>Hexanauplia</taxon>
        <taxon>Copepoda</taxon>
        <taxon>Siphonostomatoida</taxon>
        <taxon>Caligidae</taxon>
        <taxon>Lepeophtheirus</taxon>
    </lineage>
</organism>
<accession>A0A0K2ULW3</accession>
<reference evidence="2" key="1">
    <citation type="submission" date="2014-05" db="EMBL/GenBank/DDBJ databases">
        <authorList>
            <person name="Chronopoulou M."/>
        </authorList>
    </citation>
    <scope>NUCLEOTIDE SEQUENCE</scope>
    <source>
        <tissue evidence="2">Whole organism</tissue>
    </source>
</reference>
<evidence type="ECO:0000313" key="2">
    <source>
        <dbReference type="EMBL" id="CDW39264.1"/>
    </source>
</evidence>
<name>A0A0K2ULW3_LEPSM</name>
<proteinExistence type="predicted"/>